<dbReference type="OrthoDB" id="9766717at2"/>
<dbReference type="CDD" id="cd04235">
    <property type="entry name" value="AAK_CK"/>
    <property type="match status" value="1"/>
</dbReference>
<dbReference type="EMBL" id="CP025785">
    <property type="protein sequence ID" value="AWG43188.1"/>
    <property type="molecule type" value="Genomic_DNA"/>
</dbReference>
<dbReference type="InterPro" id="IPR003964">
    <property type="entry name" value="Carb_kinase"/>
</dbReference>
<organism evidence="7 8">
    <name type="scientific">Candidatus Borreliella tachyglossi</name>
    <dbReference type="NCBI Taxonomy" id="1964448"/>
    <lineage>
        <taxon>Bacteria</taxon>
        <taxon>Pseudomonadati</taxon>
        <taxon>Spirochaetota</taxon>
        <taxon>Spirochaetia</taxon>
        <taxon>Spirochaetales</taxon>
        <taxon>Borreliaceae</taxon>
        <taxon>Borreliella</taxon>
    </lineage>
</organism>
<evidence type="ECO:0000256" key="1">
    <source>
        <dbReference type="ARBA" id="ARBA00011066"/>
    </source>
</evidence>
<dbReference type="RefSeq" id="WP_108729587.1">
    <property type="nucleotide sequence ID" value="NZ_CP025785.1"/>
</dbReference>
<evidence type="ECO:0000256" key="3">
    <source>
        <dbReference type="ARBA" id="ARBA00022777"/>
    </source>
</evidence>
<dbReference type="SUPFAM" id="SSF53633">
    <property type="entry name" value="Carbamate kinase-like"/>
    <property type="match status" value="1"/>
</dbReference>
<name>A0A2S1LY13_9SPIR</name>
<comment type="similarity">
    <text evidence="1 5">Belongs to the carbamate kinase family.</text>
</comment>
<sequence>MQKKRIVICLGGNALESSSGEATAERQLEFISKSVRGIVDLVEFGHEIVISHGNGPQVGRIVLQNELCRAETPAMPFDVCGAMSQGMIGYHIEQALRNEFSTRGISRHVAVIVTQVLVDNGDVAFREPSKPIGPFYDKSTALELERTKGYILREDSGRGYRRMVASPKPVEIIEIAGIKNLISSNFIVIACGGGGVPVVRDLSGSIKGVNAVIDKDYASAKLARDIDADMLVILTSVGNVAINFGRADEILLGKVSTHEIARYVSEGHFAAGSMLPKVQASVEFVRSSLGRVAIITSLDNLSEGISGCGGTIIKD</sequence>
<dbReference type="InterPro" id="IPR036393">
    <property type="entry name" value="AceGlu_kinase-like_sf"/>
</dbReference>
<dbReference type="Pfam" id="PF00696">
    <property type="entry name" value="AA_kinase"/>
    <property type="match status" value="1"/>
</dbReference>
<protein>
    <recommendedName>
        <fullName evidence="4 5">Carbamate kinase</fullName>
    </recommendedName>
</protein>
<dbReference type="PRINTS" id="PR01469">
    <property type="entry name" value="CARBMTKINASE"/>
</dbReference>
<feature type="domain" description="Aspartate/glutamate/uridylate kinase" evidence="6">
    <location>
        <begin position="4"/>
        <end position="294"/>
    </location>
</feature>
<dbReference type="PANTHER" id="PTHR30409:SF1">
    <property type="entry name" value="CARBAMATE KINASE-RELATED"/>
    <property type="match status" value="1"/>
</dbReference>
<evidence type="ECO:0000256" key="2">
    <source>
        <dbReference type="ARBA" id="ARBA00022679"/>
    </source>
</evidence>
<keyword evidence="8" id="KW-1185">Reference proteome</keyword>
<dbReference type="FunFam" id="3.40.1160.10:FF:000007">
    <property type="entry name" value="Carbamate kinase"/>
    <property type="match status" value="1"/>
</dbReference>
<dbReference type="GO" id="GO:0005829">
    <property type="term" value="C:cytosol"/>
    <property type="evidence" value="ECO:0007669"/>
    <property type="project" value="TreeGrafter"/>
</dbReference>
<dbReference type="Gene3D" id="3.40.1160.10">
    <property type="entry name" value="Acetylglutamate kinase-like"/>
    <property type="match status" value="1"/>
</dbReference>
<dbReference type="InterPro" id="IPR001048">
    <property type="entry name" value="Asp/Glu/Uridylate_kinase"/>
</dbReference>
<dbReference type="PANTHER" id="PTHR30409">
    <property type="entry name" value="CARBAMATE KINASE"/>
    <property type="match status" value="1"/>
</dbReference>
<dbReference type="PIRSF" id="PIRSF000723">
    <property type="entry name" value="Carbamate_kin"/>
    <property type="match status" value="1"/>
</dbReference>
<dbReference type="GO" id="GO:0008804">
    <property type="term" value="F:carbamate kinase activity"/>
    <property type="evidence" value="ECO:0007669"/>
    <property type="project" value="UniProtKB-UniRule"/>
</dbReference>
<reference evidence="7 8" key="1">
    <citation type="submission" date="2018-01" db="EMBL/GenBank/DDBJ databases">
        <title>Genome sequence of Borrelia tachyglossi.</title>
        <authorList>
            <person name="Gofton A.W."/>
        </authorList>
    </citation>
    <scope>NUCLEOTIDE SEQUENCE [LARGE SCALE GENOMIC DNA]</scope>
    <source>
        <strain evidence="7 8">Bc-F10-1268</strain>
    </source>
</reference>
<evidence type="ECO:0000256" key="5">
    <source>
        <dbReference type="PIRNR" id="PIRNR000723"/>
    </source>
</evidence>
<evidence type="ECO:0000313" key="7">
    <source>
        <dbReference type="EMBL" id="AWG43188.1"/>
    </source>
</evidence>
<dbReference type="GO" id="GO:0019546">
    <property type="term" value="P:L-arginine deiminase pathway"/>
    <property type="evidence" value="ECO:0007669"/>
    <property type="project" value="TreeGrafter"/>
</dbReference>
<dbReference type="AlphaFoldDB" id="A0A2S1LY13"/>
<dbReference type="NCBIfam" id="TIGR00746">
    <property type="entry name" value="arcC"/>
    <property type="match status" value="1"/>
</dbReference>
<proteinExistence type="inferred from homology"/>
<evidence type="ECO:0000259" key="6">
    <source>
        <dbReference type="Pfam" id="PF00696"/>
    </source>
</evidence>
<dbReference type="NCBIfam" id="NF009007">
    <property type="entry name" value="PRK12352.1"/>
    <property type="match status" value="1"/>
</dbReference>
<evidence type="ECO:0000313" key="8">
    <source>
        <dbReference type="Proteomes" id="UP000244655"/>
    </source>
</evidence>
<accession>A0A2S1LY13</accession>
<evidence type="ECO:0000256" key="4">
    <source>
        <dbReference type="NCBIfam" id="TIGR00746"/>
    </source>
</evidence>
<dbReference type="Proteomes" id="UP000244655">
    <property type="component" value="Chromosome"/>
</dbReference>
<keyword evidence="3 5" id="KW-0418">Kinase</keyword>
<gene>
    <name evidence="7" type="primary">arcC</name>
    <name evidence="7" type="ORF">CR532_04445</name>
</gene>
<keyword evidence="2 5" id="KW-0808">Transferase</keyword>